<keyword evidence="10" id="KW-0813">Transport</keyword>
<evidence type="ECO:0000256" key="4">
    <source>
        <dbReference type="ARBA" id="ARBA00022519"/>
    </source>
</evidence>
<gene>
    <name evidence="12" type="primary">tolR</name>
    <name evidence="12" type="ORF">E3E12_05790</name>
</gene>
<evidence type="ECO:0000313" key="13">
    <source>
        <dbReference type="Proteomes" id="UP000318709"/>
    </source>
</evidence>
<keyword evidence="7 11" id="KW-1133">Transmembrane helix</keyword>
<dbReference type="NCBIfam" id="TIGR02801">
    <property type="entry name" value="tolR"/>
    <property type="match status" value="1"/>
</dbReference>
<evidence type="ECO:0000256" key="3">
    <source>
        <dbReference type="ARBA" id="ARBA00022475"/>
    </source>
</evidence>
<dbReference type="RefSeq" id="WP_141443485.1">
    <property type="nucleotide sequence ID" value="NZ_CP038231.1"/>
</dbReference>
<evidence type="ECO:0000256" key="2">
    <source>
        <dbReference type="ARBA" id="ARBA00005811"/>
    </source>
</evidence>
<dbReference type="EMBL" id="CP038231">
    <property type="protein sequence ID" value="QDH13777.1"/>
    <property type="molecule type" value="Genomic_DNA"/>
</dbReference>
<dbReference type="Gene3D" id="3.30.420.270">
    <property type="match status" value="1"/>
</dbReference>
<dbReference type="GO" id="GO:0022857">
    <property type="term" value="F:transmembrane transporter activity"/>
    <property type="evidence" value="ECO:0007669"/>
    <property type="project" value="InterPro"/>
</dbReference>
<evidence type="ECO:0000256" key="1">
    <source>
        <dbReference type="ARBA" id="ARBA00004162"/>
    </source>
</evidence>
<dbReference type="OrthoDB" id="9798629at2"/>
<keyword evidence="13" id="KW-1185">Reference proteome</keyword>
<dbReference type="GO" id="GO:0015031">
    <property type="term" value="P:protein transport"/>
    <property type="evidence" value="ECO:0007669"/>
    <property type="project" value="UniProtKB-KW"/>
</dbReference>
<dbReference type="GO" id="GO:0051301">
    <property type="term" value="P:cell division"/>
    <property type="evidence" value="ECO:0007669"/>
    <property type="project" value="UniProtKB-KW"/>
</dbReference>
<evidence type="ECO:0000256" key="5">
    <source>
        <dbReference type="ARBA" id="ARBA00022618"/>
    </source>
</evidence>
<keyword evidence="6 10" id="KW-0812">Transmembrane</keyword>
<keyword evidence="3" id="KW-1003">Cell membrane</keyword>
<dbReference type="AlphaFoldDB" id="A0A4Y6UBD8"/>
<keyword evidence="9" id="KW-0131">Cell cycle</keyword>
<evidence type="ECO:0000256" key="7">
    <source>
        <dbReference type="ARBA" id="ARBA00022989"/>
    </source>
</evidence>
<evidence type="ECO:0000256" key="6">
    <source>
        <dbReference type="ARBA" id="ARBA00022692"/>
    </source>
</evidence>
<sequence>MAIGQKRARRRPEAAINVTPLVDVMLVLLIIFMVAAPMMTSGISVDLPKASAKPLNTDTKPITVSMKSDGSVWIGDAPISEDALVSRLLTDSHNDTSRRVFVRADAKIDYGQVMKLMGVITSGGFTHVALLAQAQSEH</sequence>
<accession>A0A4Y6UBD8</accession>
<proteinExistence type="inferred from homology"/>
<dbReference type="InterPro" id="IPR003400">
    <property type="entry name" value="ExbD"/>
</dbReference>
<keyword evidence="4" id="KW-0997">Cell inner membrane</keyword>
<organism evidence="12 13">
    <name type="scientific">Formicincola oecophyllae</name>
    <dbReference type="NCBI Taxonomy" id="2558361"/>
    <lineage>
        <taxon>Bacteria</taxon>
        <taxon>Pseudomonadati</taxon>
        <taxon>Pseudomonadota</taxon>
        <taxon>Alphaproteobacteria</taxon>
        <taxon>Acetobacterales</taxon>
        <taxon>Acetobacteraceae</taxon>
        <taxon>Formicincola</taxon>
    </lineage>
</organism>
<dbReference type="InterPro" id="IPR014168">
    <property type="entry name" value="Tol-Pal_TolR"/>
</dbReference>
<keyword evidence="5" id="KW-0132">Cell division</keyword>
<dbReference type="PANTHER" id="PTHR30558">
    <property type="entry name" value="EXBD MEMBRANE COMPONENT OF PMF-DRIVEN MACROMOLECULE IMPORT SYSTEM"/>
    <property type="match status" value="1"/>
</dbReference>
<evidence type="ECO:0000256" key="8">
    <source>
        <dbReference type="ARBA" id="ARBA00023136"/>
    </source>
</evidence>
<protein>
    <submittedName>
        <fullName evidence="12">Protein TolR</fullName>
    </submittedName>
</protein>
<keyword evidence="10" id="KW-0653">Protein transport</keyword>
<name>A0A4Y6UBD8_9PROT</name>
<dbReference type="Pfam" id="PF02472">
    <property type="entry name" value="ExbD"/>
    <property type="match status" value="1"/>
</dbReference>
<dbReference type="KEGG" id="swf:E3E12_05790"/>
<reference evidence="12 13" key="1">
    <citation type="submission" date="2019-03" db="EMBL/GenBank/DDBJ databases">
        <title>The complete genome sequence of Swingsia_sp. F3b2 LMG30590(T).</title>
        <authorList>
            <person name="Chua K.-O."/>
            <person name="Chan K.-G."/>
            <person name="See-Too W.-S."/>
        </authorList>
    </citation>
    <scope>NUCLEOTIDE SEQUENCE [LARGE SCALE GENOMIC DNA]</scope>
    <source>
        <strain evidence="12 13">F3b2</strain>
    </source>
</reference>
<evidence type="ECO:0000313" key="12">
    <source>
        <dbReference type="EMBL" id="QDH13777.1"/>
    </source>
</evidence>
<evidence type="ECO:0000256" key="10">
    <source>
        <dbReference type="RuleBase" id="RU003879"/>
    </source>
</evidence>
<dbReference type="PANTHER" id="PTHR30558:SF7">
    <property type="entry name" value="TOL-PAL SYSTEM PROTEIN TOLR"/>
    <property type="match status" value="1"/>
</dbReference>
<evidence type="ECO:0000256" key="11">
    <source>
        <dbReference type="SAM" id="Phobius"/>
    </source>
</evidence>
<dbReference type="GO" id="GO:0005886">
    <property type="term" value="C:plasma membrane"/>
    <property type="evidence" value="ECO:0007669"/>
    <property type="project" value="UniProtKB-SubCell"/>
</dbReference>
<keyword evidence="8 11" id="KW-0472">Membrane</keyword>
<feature type="transmembrane region" description="Helical" evidence="11">
    <location>
        <begin position="21"/>
        <end position="39"/>
    </location>
</feature>
<comment type="similarity">
    <text evidence="2 10">Belongs to the ExbD/TolR family.</text>
</comment>
<evidence type="ECO:0000256" key="9">
    <source>
        <dbReference type="ARBA" id="ARBA00023306"/>
    </source>
</evidence>
<comment type="subcellular location">
    <subcellularLocation>
        <location evidence="1">Cell membrane</location>
        <topology evidence="1">Single-pass membrane protein</topology>
    </subcellularLocation>
    <subcellularLocation>
        <location evidence="10">Cell membrane</location>
        <topology evidence="10">Single-pass type II membrane protein</topology>
    </subcellularLocation>
</comment>
<dbReference type="Proteomes" id="UP000318709">
    <property type="component" value="Chromosome"/>
</dbReference>